<dbReference type="GO" id="GO:0006526">
    <property type="term" value="P:L-arginine biosynthetic process"/>
    <property type="evidence" value="ECO:0007669"/>
    <property type="project" value="TreeGrafter"/>
</dbReference>
<organism evidence="10">
    <name type="scientific">Sporolactobacillus sp. Y61</name>
    <dbReference type="NCBI Taxonomy" id="3160863"/>
    <lineage>
        <taxon>Bacteria</taxon>
        <taxon>Bacillati</taxon>
        <taxon>Bacillota</taxon>
        <taxon>Bacilli</taxon>
        <taxon>Bacillales</taxon>
        <taxon>Sporolactobacillaceae</taxon>
        <taxon>Sporolactobacillus</taxon>
    </lineage>
</organism>
<dbReference type="NCBIfam" id="NF005591">
    <property type="entry name" value="PRK07318.1"/>
    <property type="match status" value="1"/>
</dbReference>
<dbReference type="SUPFAM" id="SSF53187">
    <property type="entry name" value="Zn-dependent exopeptidases"/>
    <property type="match status" value="1"/>
</dbReference>
<dbReference type="GO" id="GO:0016805">
    <property type="term" value="F:dipeptidase activity"/>
    <property type="evidence" value="ECO:0007669"/>
    <property type="project" value="UniProtKB-KW"/>
</dbReference>
<evidence type="ECO:0000256" key="1">
    <source>
        <dbReference type="ARBA" id="ARBA00001947"/>
    </source>
</evidence>
<evidence type="ECO:0000256" key="6">
    <source>
        <dbReference type="ARBA" id="ARBA00022833"/>
    </source>
</evidence>
<comment type="cofactor">
    <cofactor evidence="1">
        <name>Zn(2+)</name>
        <dbReference type="ChEBI" id="CHEBI:29105"/>
    </cofactor>
</comment>
<dbReference type="Gene3D" id="3.40.630.10">
    <property type="entry name" value="Zn peptidases"/>
    <property type="match status" value="1"/>
</dbReference>
<dbReference type="PANTHER" id="PTHR43808">
    <property type="entry name" value="ACETYLORNITHINE DEACETYLASE"/>
    <property type="match status" value="1"/>
</dbReference>
<dbReference type="PROSITE" id="PS00759">
    <property type="entry name" value="ARGE_DAPE_CPG2_2"/>
    <property type="match status" value="1"/>
</dbReference>
<evidence type="ECO:0000256" key="5">
    <source>
        <dbReference type="ARBA" id="ARBA00022801"/>
    </source>
</evidence>
<name>A0AAU8IJ97_9BACL</name>
<evidence type="ECO:0000256" key="8">
    <source>
        <dbReference type="ARBA" id="ARBA00023049"/>
    </source>
</evidence>
<dbReference type="InterPro" id="IPR002933">
    <property type="entry name" value="Peptidase_M20"/>
</dbReference>
<evidence type="ECO:0000256" key="7">
    <source>
        <dbReference type="ARBA" id="ARBA00022997"/>
    </source>
</evidence>
<evidence type="ECO:0000256" key="4">
    <source>
        <dbReference type="ARBA" id="ARBA00022723"/>
    </source>
</evidence>
<feature type="domain" description="Peptidase M20 dimerisation" evidence="9">
    <location>
        <begin position="251"/>
        <end position="308"/>
    </location>
</feature>
<dbReference type="RefSeq" id="WP_353949298.1">
    <property type="nucleotide sequence ID" value="NZ_CP159510.1"/>
</dbReference>
<dbReference type="InterPro" id="IPR050072">
    <property type="entry name" value="Peptidase_M20A"/>
</dbReference>
<evidence type="ECO:0000259" key="9">
    <source>
        <dbReference type="Pfam" id="PF07687"/>
    </source>
</evidence>
<keyword evidence="6" id="KW-0862">Zinc</keyword>
<dbReference type="InterPro" id="IPR010964">
    <property type="entry name" value="M20A_pepV-rel"/>
</dbReference>
<dbReference type="Pfam" id="PF07687">
    <property type="entry name" value="M20_dimer"/>
    <property type="match status" value="1"/>
</dbReference>
<comment type="similarity">
    <text evidence="2">Belongs to the peptidase M20A family.</text>
</comment>
<dbReference type="GO" id="GO:0006508">
    <property type="term" value="P:proteolysis"/>
    <property type="evidence" value="ECO:0007669"/>
    <property type="project" value="UniProtKB-KW"/>
</dbReference>
<dbReference type="AlphaFoldDB" id="A0AAU8IJ97"/>
<evidence type="ECO:0000256" key="3">
    <source>
        <dbReference type="ARBA" id="ARBA00022670"/>
    </source>
</evidence>
<proteinExistence type="inferred from homology"/>
<dbReference type="PANTHER" id="PTHR43808:SF31">
    <property type="entry name" value="N-ACETYL-L-CITRULLINE DEACETYLASE"/>
    <property type="match status" value="1"/>
</dbReference>
<keyword evidence="5 10" id="KW-0378">Hydrolase</keyword>
<evidence type="ECO:0000256" key="2">
    <source>
        <dbReference type="ARBA" id="ARBA00006247"/>
    </source>
</evidence>
<dbReference type="Pfam" id="PF01546">
    <property type="entry name" value="Peptidase_M20"/>
    <property type="match status" value="1"/>
</dbReference>
<dbReference type="GO" id="GO:0008237">
    <property type="term" value="F:metallopeptidase activity"/>
    <property type="evidence" value="ECO:0007669"/>
    <property type="project" value="UniProtKB-KW"/>
</dbReference>
<evidence type="ECO:0000313" key="10">
    <source>
        <dbReference type="EMBL" id="XCJ18234.1"/>
    </source>
</evidence>
<dbReference type="GO" id="GO:0008270">
    <property type="term" value="F:zinc ion binding"/>
    <property type="evidence" value="ECO:0007669"/>
    <property type="project" value="InterPro"/>
</dbReference>
<dbReference type="Gene3D" id="3.30.70.360">
    <property type="match status" value="2"/>
</dbReference>
<gene>
    <name evidence="10" type="primary">pepV</name>
    <name evidence="10" type="ORF">ABNN70_07295</name>
</gene>
<dbReference type="NCBIfam" id="TIGR01887">
    <property type="entry name" value="dipeptidaselike"/>
    <property type="match status" value="1"/>
</dbReference>
<keyword evidence="4" id="KW-0479">Metal-binding</keyword>
<keyword evidence="7 10" id="KW-0224">Dipeptidase</keyword>
<sequence length="470" mass="50928">MTEKVKVRPNKEDFLKDLSALIAIKSTKESSEAKDGAPFGPGPLAALNHMLELGKRDGFRTKNLLGYAGYIEYGPEDAEDYIAVLGHVDVVPATGNWSHDPFTLYQEGDTLYARGAIDDKGPTLAAYHALKSLKASGLPIRHRIRLVIGTDEESGCECLIKYNELEPMSLFGFAPDAEFPLIFAEKGRIFARIDVPGEEEAGAVQLAEFTSGERVNMVPDHAYAVLSGAEVEKWANEAKQKLNDQGTPFSAEKTAGGVKLTVKGKSAHGSQPADGINASFLLASALREIPFASSEKAFISLLADTLNRDFSGERLHVAFSDDISGDLTVNAGLSRYKGGQGGSVSLDLRCPIKADLEQTAETLTQTVEGFGFKIGRLEKSKPLYMDPKLPGVQILKRVYEEHMGQKDVTLLTSGGGTYAQYLDAGVAFGACMPGYPYTGHQVDEHVRLHDLLKASEIYADAMYELGNLEK</sequence>
<dbReference type="InterPro" id="IPR001261">
    <property type="entry name" value="ArgE/DapE_CS"/>
</dbReference>
<keyword evidence="8" id="KW-0482">Metalloprotease</keyword>
<keyword evidence="3" id="KW-0645">Protease</keyword>
<dbReference type="InterPro" id="IPR011650">
    <property type="entry name" value="Peptidase_M20_dimer"/>
</dbReference>
<dbReference type="PROSITE" id="PS00758">
    <property type="entry name" value="ARGE_DAPE_CPG2_1"/>
    <property type="match status" value="1"/>
</dbReference>
<dbReference type="EC" id="3.4.13.-" evidence="10"/>
<accession>A0AAU8IJ97</accession>
<reference evidence="10" key="1">
    <citation type="submission" date="2024-06" db="EMBL/GenBank/DDBJ databases">
        <authorList>
            <person name="Fan A."/>
            <person name="Zhang F.Y."/>
            <person name="Zhang L."/>
        </authorList>
    </citation>
    <scope>NUCLEOTIDE SEQUENCE</scope>
    <source>
        <strain evidence="10">Y61</strain>
    </source>
</reference>
<dbReference type="InterPro" id="IPR036264">
    <property type="entry name" value="Bact_exopeptidase_dim_dom"/>
</dbReference>
<protein>
    <submittedName>
        <fullName evidence="10">Dipeptidase PepV</fullName>
        <ecNumber evidence="10">3.4.13.-</ecNumber>
    </submittedName>
</protein>
<dbReference type="EMBL" id="CP159510">
    <property type="protein sequence ID" value="XCJ18234.1"/>
    <property type="molecule type" value="Genomic_DNA"/>
</dbReference>
<dbReference type="SUPFAM" id="SSF55031">
    <property type="entry name" value="Bacterial exopeptidase dimerisation domain"/>
    <property type="match status" value="1"/>
</dbReference>
<dbReference type="GO" id="GO:0008777">
    <property type="term" value="F:acetylornithine deacetylase activity"/>
    <property type="evidence" value="ECO:0007669"/>
    <property type="project" value="TreeGrafter"/>
</dbReference>